<evidence type="ECO:0000313" key="1">
    <source>
        <dbReference type="EMBL" id="KAI9459311.1"/>
    </source>
</evidence>
<organism evidence="1 2">
    <name type="scientific">Russula earlei</name>
    <dbReference type="NCBI Taxonomy" id="71964"/>
    <lineage>
        <taxon>Eukaryota</taxon>
        <taxon>Fungi</taxon>
        <taxon>Dikarya</taxon>
        <taxon>Basidiomycota</taxon>
        <taxon>Agaricomycotina</taxon>
        <taxon>Agaricomycetes</taxon>
        <taxon>Russulales</taxon>
        <taxon>Russulaceae</taxon>
        <taxon>Russula</taxon>
    </lineage>
</organism>
<protein>
    <submittedName>
        <fullName evidence="1">Uncharacterized protein</fullName>
    </submittedName>
</protein>
<dbReference type="EMBL" id="JAGFNK010000201">
    <property type="protein sequence ID" value="KAI9459311.1"/>
    <property type="molecule type" value="Genomic_DNA"/>
</dbReference>
<reference evidence="1" key="1">
    <citation type="submission" date="2021-03" db="EMBL/GenBank/DDBJ databases">
        <title>Evolutionary priming and transition to the ectomycorrhizal habit in an iconic lineage of mushroom-forming fungi: is preadaptation a requirement?</title>
        <authorList>
            <consortium name="DOE Joint Genome Institute"/>
            <person name="Looney B.P."/>
            <person name="Miyauchi S."/>
            <person name="Morin E."/>
            <person name="Drula E."/>
            <person name="Courty P.E."/>
            <person name="Chicoki N."/>
            <person name="Fauchery L."/>
            <person name="Kohler A."/>
            <person name="Kuo A."/>
            <person name="LaButti K."/>
            <person name="Pangilinan J."/>
            <person name="Lipzen A."/>
            <person name="Riley R."/>
            <person name="Andreopoulos W."/>
            <person name="He G."/>
            <person name="Johnson J."/>
            <person name="Barry K.W."/>
            <person name="Grigoriev I.V."/>
            <person name="Nagy L."/>
            <person name="Hibbett D."/>
            <person name="Henrissat B."/>
            <person name="Matheny P.B."/>
            <person name="Labbe J."/>
            <person name="Martin A.F."/>
        </authorList>
    </citation>
    <scope>NUCLEOTIDE SEQUENCE</scope>
    <source>
        <strain evidence="1">BPL698</strain>
    </source>
</reference>
<gene>
    <name evidence="1" type="ORF">F5148DRAFT_1150867</name>
</gene>
<sequence>MDGGAEGGREEPSPLGRGRRTHERASGDLGGEGDDDAESECKGDTESEKGKGFRLNADARLQTSGRLVLRTEVQRRAGVRKLKGNSGTGYNPSMGRKGTFKEKERNSAPSQGRGGGKVEARTMIVTLRREGGRRSQYWAKEGTDLDSQTKRNVIATGEEVMVIRCHGAIGSVRAMVEVMVRVRVMSESEAKEDCPHSGDYAMNIPISPKYVLASCSFITS</sequence>
<dbReference type="Proteomes" id="UP001207468">
    <property type="component" value="Unassembled WGS sequence"/>
</dbReference>
<keyword evidence="2" id="KW-1185">Reference proteome</keyword>
<accession>A0ACC0U401</accession>
<comment type="caution">
    <text evidence="1">The sequence shown here is derived from an EMBL/GenBank/DDBJ whole genome shotgun (WGS) entry which is preliminary data.</text>
</comment>
<name>A0ACC0U401_9AGAM</name>
<evidence type="ECO:0000313" key="2">
    <source>
        <dbReference type="Proteomes" id="UP001207468"/>
    </source>
</evidence>
<proteinExistence type="predicted"/>